<comment type="subcellular location">
    <subcellularLocation>
        <location evidence="1">Cell inner membrane</location>
        <topology evidence="1">Multi-pass membrane protein</topology>
    </subcellularLocation>
</comment>
<dbReference type="NCBIfam" id="TIGR00797">
    <property type="entry name" value="matE"/>
    <property type="match status" value="1"/>
</dbReference>
<feature type="transmembrane region" description="Helical" evidence="10">
    <location>
        <begin position="238"/>
        <end position="265"/>
    </location>
</feature>
<evidence type="ECO:0000256" key="6">
    <source>
        <dbReference type="ARBA" id="ARBA00022989"/>
    </source>
</evidence>
<dbReference type="PANTHER" id="PTHR43298">
    <property type="entry name" value="MULTIDRUG RESISTANCE PROTEIN NORM-RELATED"/>
    <property type="match status" value="1"/>
</dbReference>
<keyword evidence="3" id="KW-0050">Antiport</keyword>
<keyword evidence="5 10" id="KW-0812">Transmembrane</keyword>
<feature type="transmembrane region" description="Helical" evidence="10">
    <location>
        <begin position="421"/>
        <end position="442"/>
    </location>
</feature>
<feature type="transmembrane region" description="Helical" evidence="10">
    <location>
        <begin position="56"/>
        <end position="81"/>
    </location>
</feature>
<feature type="transmembrane region" description="Helical" evidence="10">
    <location>
        <begin position="317"/>
        <end position="341"/>
    </location>
</feature>
<evidence type="ECO:0000313" key="11">
    <source>
        <dbReference type="EMBL" id="WWR48020.1"/>
    </source>
</evidence>
<protein>
    <recommendedName>
        <fullName evidence="9">Multidrug-efflux transporter</fullName>
    </recommendedName>
</protein>
<dbReference type="InterPro" id="IPR048279">
    <property type="entry name" value="MdtK-like"/>
</dbReference>
<feature type="transmembrane region" description="Helical" evidence="10">
    <location>
        <begin position="161"/>
        <end position="183"/>
    </location>
</feature>
<evidence type="ECO:0000256" key="9">
    <source>
        <dbReference type="ARBA" id="ARBA00031636"/>
    </source>
</evidence>
<dbReference type="PIRSF" id="PIRSF006603">
    <property type="entry name" value="DinF"/>
    <property type="match status" value="1"/>
</dbReference>
<dbReference type="RefSeq" id="WP_338550844.1">
    <property type="nucleotide sequence ID" value="NZ_CP146069.1"/>
</dbReference>
<evidence type="ECO:0000256" key="5">
    <source>
        <dbReference type="ARBA" id="ARBA00022692"/>
    </source>
</evidence>
<accession>A0ABZ2HIX5</accession>
<keyword evidence="4" id="KW-1003">Cell membrane</keyword>
<feature type="transmembrane region" description="Helical" evidence="10">
    <location>
        <begin position="353"/>
        <end position="372"/>
    </location>
</feature>
<dbReference type="Proteomes" id="UP001364156">
    <property type="component" value="Chromosome"/>
</dbReference>
<keyword evidence="2" id="KW-0813">Transport</keyword>
<evidence type="ECO:0000256" key="7">
    <source>
        <dbReference type="ARBA" id="ARBA00023065"/>
    </source>
</evidence>
<reference evidence="11 12" key="1">
    <citation type="submission" date="2023-10" db="EMBL/GenBank/DDBJ databases">
        <title>Roseovarius strain S88 nov., isolated from a marine algae.</title>
        <authorList>
            <person name="Lee M.W."/>
            <person name="Lee J.K."/>
            <person name="Kim J.M."/>
            <person name="Choi D.G."/>
            <person name="Baek J.H."/>
            <person name="Bayburt H."/>
            <person name="Jung J.J."/>
            <person name="Han D.M."/>
            <person name="Jeon C.O."/>
        </authorList>
    </citation>
    <scope>NUCLEOTIDE SEQUENCE [LARGE SCALE GENOMIC DNA]</scope>
    <source>
        <strain evidence="11 12">S88</strain>
    </source>
</reference>
<keyword evidence="6 10" id="KW-1133">Transmembrane helix</keyword>
<dbReference type="InterPro" id="IPR002528">
    <property type="entry name" value="MATE_fam"/>
</dbReference>
<dbReference type="Pfam" id="PF01554">
    <property type="entry name" value="MatE"/>
    <property type="match status" value="2"/>
</dbReference>
<dbReference type="CDD" id="cd13131">
    <property type="entry name" value="MATE_NorM_like"/>
    <property type="match status" value="1"/>
</dbReference>
<feature type="transmembrane region" description="Helical" evidence="10">
    <location>
        <begin position="271"/>
        <end position="296"/>
    </location>
</feature>
<feature type="transmembrane region" description="Helical" evidence="10">
    <location>
        <begin position="132"/>
        <end position="149"/>
    </location>
</feature>
<feature type="transmembrane region" description="Helical" evidence="10">
    <location>
        <begin position="195"/>
        <end position="217"/>
    </location>
</feature>
<evidence type="ECO:0000256" key="1">
    <source>
        <dbReference type="ARBA" id="ARBA00004429"/>
    </source>
</evidence>
<keyword evidence="12" id="KW-1185">Reference proteome</keyword>
<feature type="transmembrane region" description="Helical" evidence="10">
    <location>
        <begin position="393"/>
        <end position="415"/>
    </location>
</feature>
<dbReference type="PANTHER" id="PTHR43298:SF2">
    <property type="entry name" value="FMN_FAD EXPORTER YEEO-RELATED"/>
    <property type="match status" value="1"/>
</dbReference>
<proteinExistence type="predicted"/>
<evidence type="ECO:0000256" key="10">
    <source>
        <dbReference type="SAM" id="Phobius"/>
    </source>
</evidence>
<evidence type="ECO:0000256" key="4">
    <source>
        <dbReference type="ARBA" id="ARBA00022475"/>
    </source>
</evidence>
<evidence type="ECO:0000313" key="12">
    <source>
        <dbReference type="Proteomes" id="UP001364156"/>
    </source>
</evidence>
<organism evidence="11 12">
    <name type="scientific">Roseovarius phycicola</name>
    <dbReference type="NCBI Taxonomy" id="3080976"/>
    <lineage>
        <taxon>Bacteria</taxon>
        <taxon>Pseudomonadati</taxon>
        <taxon>Pseudomonadota</taxon>
        <taxon>Alphaproteobacteria</taxon>
        <taxon>Rhodobacterales</taxon>
        <taxon>Roseobacteraceae</taxon>
        <taxon>Roseovarius</taxon>
    </lineage>
</organism>
<dbReference type="InterPro" id="IPR050222">
    <property type="entry name" value="MATE_MdtK"/>
</dbReference>
<evidence type="ECO:0000256" key="8">
    <source>
        <dbReference type="ARBA" id="ARBA00023136"/>
    </source>
</evidence>
<keyword evidence="8 10" id="KW-0472">Membrane</keyword>
<feature type="transmembrane region" description="Helical" evidence="10">
    <location>
        <begin position="93"/>
        <end position="112"/>
    </location>
</feature>
<gene>
    <name evidence="11" type="ORF">RZ517_07585</name>
</gene>
<name>A0ABZ2HIX5_9RHOB</name>
<keyword evidence="7" id="KW-0406">Ion transport</keyword>
<feature type="transmembrane region" description="Helical" evidence="10">
    <location>
        <begin position="21"/>
        <end position="44"/>
    </location>
</feature>
<dbReference type="EMBL" id="CP146069">
    <property type="protein sequence ID" value="WWR48020.1"/>
    <property type="molecule type" value="Genomic_DNA"/>
</dbReference>
<sequence length="462" mass="48770">MQARLSYSQHARATLKLGLPLVGSHVAQMAITLTDAVMLGWYSVEALAAEVLGGTLFYTLFLVGSGFAWAVMPMVAAAAASGDETQIRRVARMGGWASMMFAALVMPIMLFAEPLFVSMGQDTGVSALAGDYAELVGLALIPSLLVMVLKSYLAALERTQIVLWVTVGAVGLNVLVNYAFIFGNWGAPELGVRGAALASLITTSISFIVLAIYATRVEPEHALFTRIWRPDWEALGQVFRLGWPIGMTSLAETGLFAASTVMMGWLGTIPLAAHGIAMQVASVTFMVHLGLSNAATVRTGQAFGRGDGPGLRDGAKVVLGLSMAFALVTVVILLVMPEPLISLFLDPDEPDRAAVIGVGVGLLAAAALFQLMDGGQVMALGLLRGVQDTRAPMIIATISYWIVGVPVSYLFGFTWGWGGVGIWLGLAVGLALAAVLLLVRFWGWSGRNVGARALQEDPETAT</sequence>
<evidence type="ECO:0000256" key="2">
    <source>
        <dbReference type="ARBA" id="ARBA00022448"/>
    </source>
</evidence>
<evidence type="ECO:0000256" key="3">
    <source>
        <dbReference type="ARBA" id="ARBA00022449"/>
    </source>
</evidence>